<protein>
    <recommendedName>
        <fullName evidence="8">Zn(2)-C6 fungal-type domain-containing protein</fullName>
    </recommendedName>
</protein>
<keyword evidence="10" id="KW-1185">Reference proteome</keyword>
<dbReference type="Gene3D" id="4.10.240.10">
    <property type="entry name" value="Zn(2)-C6 fungal-type DNA-binding domain"/>
    <property type="match status" value="1"/>
</dbReference>
<keyword evidence="6" id="KW-0539">Nucleus</keyword>
<dbReference type="GO" id="GO:0003677">
    <property type="term" value="F:DNA binding"/>
    <property type="evidence" value="ECO:0007669"/>
    <property type="project" value="UniProtKB-KW"/>
</dbReference>
<accession>A0A1E3NDY6</accession>
<evidence type="ECO:0000313" key="9">
    <source>
        <dbReference type="EMBL" id="ODQ44340.1"/>
    </source>
</evidence>
<feature type="compositionally biased region" description="Low complexity" evidence="7">
    <location>
        <begin position="179"/>
        <end position="194"/>
    </location>
</feature>
<feature type="compositionally biased region" description="Basic residues" evidence="7">
    <location>
        <begin position="152"/>
        <end position="161"/>
    </location>
</feature>
<dbReference type="PANTHER" id="PTHR46910">
    <property type="entry name" value="TRANSCRIPTION FACTOR PDR1"/>
    <property type="match status" value="1"/>
</dbReference>
<feature type="compositionally biased region" description="Basic and acidic residues" evidence="7">
    <location>
        <begin position="1021"/>
        <end position="1030"/>
    </location>
</feature>
<dbReference type="SUPFAM" id="SSF57701">
    <property type="entry name" value="Zn2/Cys6 DNA-binding domain"/>
    <property type="match status" value="1"/>
</dbReference>
<evidence type="ECO:0000256" key="1">
    <source>
        <dbReference type="ARBA" id="ARBA00004123"/>
    </source>
</evidence>
<keyword evidence="4" id="KW-0238">DNA-binding</keyword>
<dbReference type="InterPro" id="IPR001138">
    <property type="entry name" value="Zn2Cys6_DnaBD"/>
</dbReference>
<sequence length="1156" mass="128035">MALASGEEWSQRDGVLVGAGVSLGSCFSPSEGELALRRWSRTDRLYQRERDRSAQEGAVGANRLDEWGSDVMWNHLCRDPCAPLPLPMMTDAEQMDESKKTQKACDECRSRKVKCDGLPTCTRCVNKGFPCTYNYVFKKRLRKKMQEMVNQPKRRRGRPRKSSIVNSPLVSDRDPAAEAAGPASSNNTSTSNLGSTSGRYAGSLGASTPASTVGAGAAAAVSAQQYLPQPLPLPIPMSTSVSAPLGAAEATFPYPVANNTSFAGAIPSYDAGFYRNTVPSNPLALSQLSGSPAPAPAPAHATEQDSSVEQRLQKMESMISLLLDKVSSKSPRPSALSAANFGPSQAGTGGCAGALSLTGVNLDASSARATSDIASNSNSNTHASFTMNHNTFSGSERSKANDSPQLFESGCSSLTNPESLQKWVGLLMHTSIFFLSPIGMKTLENKMENPEALAPLKQIVQVSTPCERKIISIWTNPIYESQLTPLPSRANIECLLQALSAPFFLLKVLDVGYLKHLLRLYCDFRDGLIPEPYFSYSDYLLMNSSLLVACLVIEEFSEKALNGGGPMPDFKSLREVSDNLLDNALFYYSRLSVISGGVSSIVGSLFLAFYADSISLSRAAYLISSSAIRQAQELGLHIEETYRTLPQHERALRLNIWWACYVFDRELCIRWGQTPVINDNDISAPPLPGFEAYWSPNQTAEQGPSKRSIYHFEIQTLLEPLLENPSSSIDLEQYISTDYAFITAKVYDNFLRAGALKNVSKKEAKERLIHTIAELDYWKESIPKPIRPRTKEDDDKSFYEFIEKLTLTNTMYSLHLMIMATSLHVRYHHVKLMVFRAYTKHCFVEYGDRIDDELLSEPTISARNILHMSCVVDSRFGNYVNYFIFYPFNAFLSICGLYILLEKEPPDLRSDLQLLIDSIKLHFTPFVSNKKHHEKGGMVELVLKGMLYATYVTCKSRFGDIPLEGLEVLDDARAIAEGNKTAAEIVCPVLNMIETRVSPERPLCKLPYFYNQNPSLFITKDDNSHSRESPLHSASHSPIDRPSQLSDIPILVGNDTDRTPNVSFLLSPSHQPTEGNIRLNPANATTVGFKAEGSEDKNPFLSNGAVKLDKDPEPDYFNMSDVNSKDTLFHNMLNIPNYFFDYLYEDTNNTALTGFP</sequence>
<dbReference type="GO" id="GO:0006351">
    <property type="term" value="P:DNA-templated transcription"/>
    <property type="evidence" value="ECO:0007669"/>
    <property type="project" value="InterPro"/>
</dbReference>
<organism evidence="9 10">
    <name type="scientific">Pichia membranifaciens NRRL Y-2026</name>
    <dbReference type="NCBI Taxonomy" id="763406"/>
    <lineage>
        <taxon>Eukaryota</taxon>
        <taxon>Fungi</taxon>
        <taxon>Dikarya</taxon>
        <taxon>Ascomycota</taxon>
        <taxon>Saccharomycotina</taxon>
        <taxon>Pichiomycetes</taxon>
        <taxon>Pichiales</taxon>
        <taxon>Pichiaceae</taxon>
        <taxon>Pichia</taxon>
    </lineage>
</organism>
<dbReference type="RefSeq" id="XP_019015453.1">
    <property type="nucleotide sequence ID" value="XM_019161926.1"/>
</dbReference>
<evidence type="ECO:0000256" key="4">
    <source>
        <dbReference type="ARBA" id="ARBA00023125"/>
    </source>
</evidence>
<feature type="domain" description="Zn(2)-C6 fungal-type" evidence="8">
    <location>
        <begin position="104"/>
        <end position="133"/>
    </location>
</feature>
<dbReference type="Proteomes" id="UP000094455">
    <property type="component" value="Unassembled WGS sequence"/>
</dbReference>
<dbReference type="Pfam" id="PF04082">
    <property type="entry name" value="Fungal_trans"/>
    <property type="match status" value="1"/>
</dbReference>
<evidence type="ECO:0000259" key="8">
    <source>
        <dbReference type="PROSITE" id="PS50048"/>
    </source>
</evidence>
<feature type="region of interest" description="Disordered" evidence="7">
    <location>
        <begin position="285"/>
        <end position="305"/>
    </location>
</feature>
<dbReference type="InterPro" id="IPR036864">
    <property type="entry name" value="Zn2-C6_fun-type_DNA-bd_sf"/>
</dbReference>
<name>A0A1E3NDY6_9ASCO</name>
<dbReference type="EMBL" id="KV454007">
    <property type="protein sequence ID" value="ODQ44340.1"/>
    <property type="molecule type" value="Genomic_DNA"/>
</dbReference>
<dbReference type="AlphaFoldDB" id="A0A1E3NDY6"/>
<dbReference type="Pfam" id="PF00172">
    <property type="entry name" value="Zn_clus"/>
    <property type="match status" value="1"/>
</dbReference>
<dbReference type="GeneID" id="30178613"/>
<dbReference type="PANTHER" id="PTHR46910:SF37">
    <property type="entry name" value="ZN(II)2CYS6 TRANSCRIPTION FACTOR (EUROFUNG)"/>
    <property type="match status" value="1"/>
</dbReference>
<evidence type="ECO:0000256" key="6">
    <source>
        <dbReference type="ARBA" id="ARBA00023242"/>
    </source>
</evidence>
<feature type="region of interest" description="Disordered" evidence="7">
    <location>
        <begin position="1021"/>
        <end position="1045"/>
    </location>
</feature>
<proteinExistence type="predicted"/>
<dbReference type="GO" id="GO:0008270">
    <property type="term" value="F:zinc ion binding"/>
    <property type="evidence" value="ECO:0007669"/>
    <property type="project" value="InterPro"/>
</dbReference>
<dbReference type="CDD" id="cd12148">
    <property type="entry name" value="fungal_TF_MHR"/>
    <property type="match status" value="1"/>
</dbReference>
<dbReference type="InterPro" id="IPR050987">
    <property type="entry name" value="AtrR-like"/>
</dbReference>
<evidence type="ECO:0000256" key="7">
    <source>
        <dbReference type="SAM" id="MobiDB-lite"/>
    </source>
</evidence>
<dbReference type="STRING" id="763406.A0A1E3NDY6"/>
<comment type="subcellular location">
    <subcellularLocation>
        <location evidence="1">Nucleus</location>
    </subcellularLocation>
</comment>
<evidence type="ECO:0000313" key="10">
    <source>
        <dbReference type="Proteomes" id="UP000094455"/>
    </source>
</evidence>
<evidence type="ECO:0000256" key="2">
    <source>
        <dbReference type="ARBA" id="ARBA00022723"/>
    </source>
</evidence>
<feature type="region of interest" description="Disordered" evidence="7">
    <location>
        <begin position="148"/>
        <end position="194"/>
    </location>
</feature>
<dbReference type="PROSITE" id="PS00463">
    <property type="entry name" value="ZN2_CY6_FUNGAL_1"/>
    <property type="match status" value="1"/>
</dbReference>
<dbReference type="GO" id="GO:0005634">
    <property type="term" value="C:nucleus"/>
    <property type="evidence" value="ECO:0007669"/>
    <property type="project" value="UniProtKB-SubCell"/>
</dbReference>
<reference evidence="9 10" key="1">
    <citation type="journal article" date="2016" name="Proc. Natl. Acad. Sci. U.S.A.">
        <title>Comparative genomics of biotechnologically important yeasts.</title>
        <authorList>
            <person name="Riley R."/>
            <person name="Haridas S."/>
            <person name="Wolfe K.H."/>
            <person name="Lopes M.R."/>
            <person name="Hittinger C.T."/>
            <person name="Goeker M."/>
            <person name="Salamov A.A."/>
            <person name="Wisecaver J.H."/>
            <person name="Long T.M."/>
            <person name="Calvey C.H."/>
            <person name="Aerts A.L."/>
            <person name="Barry K.W."/>
            <person name="Choi C."/>
            <person name="Clum A."/>
            <person name="Coughlan A.Y."/>
            <person name="Deshpande S."/>
            <person name="Douglass A.P."/>
            <person name="Hanson S.J."/>
            <person name="Klenk H.-P."/>
            <person name="LaButti K.M."/>
            <person name="Lapidus A."/>
            <person name="Lindquist E.A."/>
            <person name="Lipzen A.M."/>
            <person name="Meier-Kolthoff J.P."/>
            <person name="Ohm R.A."/>
            <person name="Otillar R.P."/>
            <person name="Pangilinan J.L."/>
            <person name="Peng Y."/>
            <person name="Rokas A."/>
            <person name="Rosa C.A."/>
            <person name="Scheuner C."/>
            <person name="Sibirny A.A."/>
            <person name="Slot J.C."/>
            <person name="Stielow J.B."/>
            <person name="Sun H."/>
            <person name="Kurtzman C.P."/>
            <person name="Blackwell M."/>
            <person name="Grigoriev I.V."/>
            <person name="Jeffries T.W."/>
        </authorList>
    </citation>
    <scope>NUCLEOTIDE SEQUENCE [LARGE SCALE GENOMIC DNA]</scope>
    <source>
        <strain evidence="9 10">NRRL Y-2026</strain>
    </source>
</reference>
<evidence type="ECO:0000256" key="5">
    <source>
        <dbReference type="ARBA" id="ARBA00023163"/>
    </source>
</evidence>
<dbReference type="GO" id="GO:0000981">
    <property type="term" value="F:DNA-binding transcription factor activity, RNA polymerase II-specific"/>
    <property type="evidence" value="ECO:0007669"/>
    <property type="project" value="InterPro"/>
</dbReference>
<gene>
    <name evidence="9" type="ORF">PICMEDRAFT_18258</name>
</gene>
<keyword evidence="2" id="KW-0479">Metal-binding</keyword>
<dbReference type="OrthoDB" id="2123952at2759"/>
<keyword evidence="3" id="KW-0805">Transcription regulation</keyword>
<dbReference type="SMART" id="SM00066">
    <property type="entry name" value="GAL4"/>
    <property type="match status" value="1"/>
</dbReference>
<keyword evidence="5" id="KW-0804">Transcription</keyword>
<dbReference type="PROSITE" id="PS50048">
    <property type="entry name" value="ZN2_CY6_FUNGAL_2"/>
    <property type="match status" value="1"/>
</dbReference>
<dbReference type="SMART" id="SM00906">
    <property type="entry name" value="Fungal_trans"/>
    <property type="match status" value="1"/>
</dbReference>
<evidence type="ECO:0000256" key="3">
    <source>
        <dbReference type="ARBA" id="ARBA00023015"/>
    </source>
</evidence>
<dbReference type="CDD" id="cd00067">
    <property type="entry name" value="GAL4"/>
    <property type="match status" value="1"/>
</dbReference>
<dbReference type="InterPro" id="IPR007219">
    <property type="entry name" value="XnlR_reg_dom"/>
</dbReference>
<feature type="region of interest" description="Disordered" evidence="7">
    <location>
        <begin position="371"/>
        <end position="406"/>
    </location>
</feature>